<reference evidence="2" key="1">
    <citation type="submission" date="2007-10" db="EMBL/GenBank/DDBJ databases">
        <authorList>
            <person name="Fulton L."/>
            <person name="Clifton S."/>
            <person name="Fulton B."/>
            <person name="Xu J."/>
            <person name="Minx P."/>
            <person name="Pepin K.H."/>
            <person name="Johnson M."/>
            <person name="Thiruvilangam P."/>
            <person name="Bhonagiri V."/>
            <person name="Nash W.E."/>
            <person name="Mardis E.R."/>
            <person name="Wilson R.K."/>
        </authorList>
    </citation>
    <scope>NUCLEOTIDE SEQUENCE [LARGE SCALE GENOMIC DNA]</scope>
    <source>
        <strain evidence="2">DSM 15702</strain>
    </source>
</reference>
<protein>
    <submittedName>
        <fullName evidence="2">Uncharacterized protein</fullName>
    </submittedName>
</protein>
<accession>B0MRS4</accession>
<keyword evidence="1" id="KW-0812">Transmembrane</keyword>
<name>B0MRS4_9FIRM</name>
<sequence length="63" mass="7330">MPDLLQPGINALGKYMKTKIATFIWLFLTLYLYYIRRLLTEFKFCGLFLIFSSRSSIDSVASL</sequence>
<gene>
    <name evidence="2" type="ORF">EUBSIR_02556</name>
</gene>
<proteinExistence type="predicted"/>
<evidence type="ECO:0000313" key="2">
    <source>
        <dbReference type="EMBL" id="EDR99492.1"/>
    </source>
</evidence>
<keyword evidence="1" id="KW-0472">Membrane</keyword>
<keyword evidence="3" id="KW-1185">Reference proteome</keyword>
<evidence type="ECO:0000256" key="1">
    <source>
        <dbReference type="SAM" id="Phobius"/>
    </source>
</evidence>
<evidence type="ECO:0000313" key="3">
    <source>
        <dbReference type="Proteomes" id="UP000005326"/>
    </source>
</evidence>
<feature type="transmembrane region" description="Helical" evidence="1">
    <location>
        <begin position="20"/>
        <end position="39"/>
    </location>
</feature>
<dbReference type="AlphaFoldDB" id="B0MRS4"/>
<organism evidence="2 3">
    <name type="scientific">[Eubacterium] siraeum DSM 15702</name>
    <dbReference type="NCBI Taxonomy" id="428128"/>
    <lineage>
        <taxon>Bacteria</taxon>
        <taxon>Bacillati</taxon>
        <taxon>Bacillota</taxon>
        <taxon>Clostridia</taxon>
        <taxon>Eubacteriales</taxon>
        <taxon>Oscillospiraceae</taxon>
        <taxon>Oscillospiraceae incertae sedis</taxon>
    </lineage>
</organism>
<dbReference type="EMBL" id="ABCA03000055">
    <property type="protein sequence ID" value="EDR99492.1"/>
    <property type="molecule type" value="Genomic_DNA"/>
</dbReference>
<dbReference type="Proteomes" id="UP000005326">
    <property type="component" value="Unassembled WGS sequence"/>
</dbReference>
<reference evidence="2" key="2">
    <citation type="submission" date="2014-06" db="EMBL/GenBank/DDBJ databases">
        <title>Draft genome sequence of Eubacterium siraeum (DSM 15702).</title>
        <authorList>
            <person name="Sudarsanam P."/>
            <person name="Ley R."/>
            <person name="Guruge J."/>
            <person name="Turnbaugh P.J."/>
            <person name="Mahowald M."/>
            <person name="Liep D."/>
            <person name="Gordon J."/>
        </authorList>
    </citation>
    <scope>NUCLEOTIDE SEQUENCE</scope>
    <source>
        <strain evidence="2">DSM 15702</strain>
    </source>
</reference>
<comment type="caution">
    <text evidence="2">The sequence shown here is derived from an EMBL/GenBank/DDBJ whole genome shotgun (WGS) entry which is preliminary data.</text>
</comment>
<keyword evidence="1" id="KW-1133">Transmembrane helix</keyword>